<evidence type="ECO:0000313" key="5">
    <source>
        <dbReference type="EMBL" id="ANS74271.1"/>
    </source>
</evidence>
<dbReference type="Pfam" id="PF09323">
    <property type="entry name" value="DUF1980"/>
    <property type="match status" value="1"/>
</dbReference>
<dbReference type="KEGG" id="pyg:AWM70_06465"/>
<keyword evidence="2" id="KW-1133">Transmembrane helix</keyword>
<feature type="domain" description="DUF1980" evidence="3">
    <location>
        <begin position="2"/>
        <end position="166"/>
    </location>
</feature>
<name>A0A1B1MYM3_9BACL</name>
<feature type="region of interest" description="Disordered" evidence="1">
    <location>
        <begin position="94"/>
        <end position="126"/>
    </location>
</feature>
<evidence type="ECO:0000259" key="3">
    <source>
        <dbReference type="Pfam" id="PF09323"/>
    </source>
</evidence>
<dbReference type="InterPro" id="IPR048493">
    <property type="entry name" value="DUF1980_N"/>
</dbReference>
<dbReference type="InterPro" id="IPR052955">
    <property type="entry name" value="UPF0703_membrane_permease"/>
</dbReference>
<keyword evidence="6" id="KW-1185">Reference proteome</keyword>
<keyword evidence="2" id="KW-0472">Membrane</keyword>
<feature type="transmembrane region" description="Helical" evidence="2">
    <location>
        <begin position="31"/>
        <end position="55"/>
    </location>
</feature>
<keyword evidence="2" id="KW-0812">Transmembrane</keyword>
<dbReference type="InterPro" id="IPR048447">
    <property type="entry name" value="DUF1980_C"/>
</dbReference>
<protein>
    <recommendedName>
        <fullName evidence="7">TIGR03943 family protein</fullName>
    </recommendedName>
</protein>
<gene>
    <name evidence="5" type="ORF">AWM70_06465</name>
</gene>
<dbReference type="OrthoDB" id="9770408at2"/>
<sequence length="333" mass="38411">MVRLYVLAGFILVFLKMQLDGDLNKYINTKYAYLSVSSIVLLSLLFIFEAVRFYAKERDVSRKEKPSPSLQEDRNHPESRIYNVQAPYLHHEHHYEHQREHRQAQHEQDHAHHHSHVHDSHEGHSHGSSSRLLRLLTYTVLVFPVATGLFLPVETLDSSFVKAKGFSFPAIDVSNDNPGYHQFLKPDTSVFYGKSGYQTVSKKELAGFEEQPQLNLTDASYLSGLESLYNYPDKFADKTISFKGFIYKGEQTREQNYFVFRFGFIHCVADSGVFGMLVQFPKGTVLQDDQWVQVTGSLTSELYQPFKQTLPILKVDSWKTIDAPPDPYVYRTF</sequence>
<evidence type="ECO:0000256" key="1">
    <source>
        <dbReference type="SAM" id="MobiDB-lite"/>
    </source>
</evidence>
<feature type="compositionally biased region" description="Basic and acidic residues" evidence="1">
    <location>
        <begin position="94"/>
        <end position="110"/>
    </location>
</feature>
<evidence type="ECO:0008006" key="7">
    <source>
        <dbReference type="Google" id="ProtNLM"/>
    </source>
</evidence>
<dbReference type="InterPro" id="IPR015402">
    <property type="entry name" value="DUF1980"/>
</dbReference>
<reference evidence="5 6" key="1">
    <citation type="submission" date="2016-01" db="EMBL/GenBank/DDBJ databases">
        <title>Complete Genome Sequence of Paenibacillus yonginensis DCY84, a novel Plant Growth-Promoting Bacteria with Elicitation of Induced Systemic Resistance.</title>
        <authorList>
            <person name="Kim Y.J."/>
            <person name="Yang D.C."/>
            <person name="Sukweenadhi J."/>
        </authorList>
    </citation>
    <scope>NUCLEOTIDE SEQUENCE [LARGE SCALE GENOMIC DNA]</scope>
    <source>
        <strain evidence="5 6">DCY84</strain>
    </source>
</reference>
<dbReference type="PANTHER" id="PTHR40047:SF1">
    <property type="entry name" value="UPF0703 PROTEIN YCGQ"/>
    <property type="match status" value="1"/>
</dbReference>
<dbReference type="PANTHER" id="PTHR40047">
    <property type="entry name" value="UPF0703 PROTEIN YCGQ"/>
    <property type="match status" value="1"/>
</dbReference>
<dbReference type="RefSeq" id="WP_068694866.1">
    <property type="nucleotide sequence ID" value="NZ_CP014167.1"/>
</dbReference>
<evidence type="ECO:0000256" key="2">
    <source>
        <dbReference type="SAM" id="Phobius"/>
    </source>
</evidence>
<dbReference type="NCBIfam" id="TIGR03943">
    <property type="entry name" value="TIGR03943 family putative permease subunit"/>
    <property type="match status" value="1"/>
</dbReference>
<organism evidence="5 6">
    <name type="scientific">Paenibacillus yonginensis</name>
    <dbReference type="NCBI Taxonomy" id="1462996"/>
    <lineage>
        <taxon>Bacteria</taxon>
        <taxon>Bacillati</taxon>
        <taxon>Bacillota</taxon>
        <taxon>Bacilli</taxon>
        <taxon>Bacillales</taxon>
        <taxon>Paenibacillaceae</taxon>
        <taxon>Paenibacillus</taxon>
    </lineage>
</organism>
<dbReference type="STRING" id="1462996.AWM70_06465"/>
<dbReference type="AlphaFoldDB" id="A0A1B1MYM3"/>
<dbReference type="Pfam" id="PF21537">
    <property type="entry name" value="DUF1980_C"/>
    <property type="match status" value="1"/>
</dbReference>
<evidence type="ECO:0000259" key="4">
    <source>
        <dbReference type="Pfam" id="PF21537"/>
    </source>
</evidence>
<proteinExistence type="predicted"/>
<dbReference type="EMBL" id="CP014167">
    <property type="protein sequence ID" value="ANS74271.1"/>
    <property type="molecule type" value="Genomic_DNA"/>
</dbReference>
<dbReference type="Proteomes" id="UP000092573">
    <property type="component" value="Chromosome"/>
</dbReference>
<feature type="domain" description="DUF1980" evidence="4">
    <location>
        <begin position="192"/>
        <end position="331"/>
    </location>
</feature>
<evidence type="ECO:0000313" key="6">
    <source>
        <dbReference type="Proteomes" id="UP000092573"/>
    </source>
</evidence>
<accession>A0A1B1MYM3</accession>